<sequence length="106" mass="12204">MTDIRPLNGLRRGLLALSRLAVMDWLTRKALSWRASNTTDVAFCLEPLEEDLARFWRPELFHTDRGIRTLVSPRCRRLDVTASCRRRDAARQRLGVGPAKRCCRPA</sequence>
<dbReference type="InterPro" id="IPR012337">
    <property type="entry name" value="RNaseH-like_sf"/>
</dbReference>
<gene>
    <name evidence="1" type="ORF">GCM10011320_48780</name>
</gene>
<name>A0A917KY09_9PROT</name>
<reference evidence="1" key="1">
    <citation type="journal article" date="2014" name="Int. J. Syst. Evol. Microbiol.">
        <title>Complete genome sequence of Corynebacterium casei LMG S-19264T (=DSM 44701T), isolated from a smear-ripened cheese.</title>
        <authorList>
            <consortium name="US DOE Joint Genome Institute (JGI-PGF)"/>
            <person name="Walter F."/>
            <person name="Albersmeier A."/>
            <person name="Kalinowski J."/>
            <person name="Ruckert C."/>
        </authorList>
    </citation>
    <scope>NUCLEOTIDE SEQUENCE</scope>
    <source>
        <strain evidence="1">CGMCC 1.3617</strain>
    </source>
</reference>
<dbReference type="Proteomes" id="UP000661507">
    <property type="component" value="Unassembled WGS sequence"/>
</dbReference>
<organism evidence="1 2">
    <name type="scientific">Neoroseomonas lacus</name>
    <dbReference type="NCBI Taxonomy" id="287609"/>
    <lineage>
        <taxon>Bacteria</taxon>
        <taxon>Pseudomonadati</taxon>
        <taxon>Pseudomonadota</taxon>
        <taxon>Alphaproteobacteria</taxon>
        <taxon>Acetobacterales</taxon>
        <taxon>Acetobacteraceae</taxon>
        <taxon>Neoroseomonas</taxon>
    </lineage>
</organism>
<keyword evidence="2" id="KW-1185">Reference proteome</keyword>
<proteinExistence type="predicted"/>
<comment type="caution">
    <text evidence="1">The sequence shown here is derived from an EMBL/GenBank/DDBJ whole genome shotgun (WGS) entry which is preliminary data.</text>
</comment>
<evidence type="ECO:0000313" key="2">
    <source>
        <dbReference type="Proteomes" id="UP000661507"/>
    </source>
</evidence>
<dbReference type="EMBL" id="BMKW01000014">
    <property type="protein sequence ID" value="GGJ35217.1"/>
    <property type="molecule type" value="Genomic_DNA"/>
</dbReference>
<dbReference type="SUPFAM" id="SSF53098">
    <property type="entry name" value="Ribonuclease H-like"/>
    <property type="match status" value="1"/>
</dbReference>
<evidence type="ECO:0008006" key="3">
    <source>
        <dbReference type="Google" id="ProtNLM"/>
    </source>
</evidence>
<dbReference type="AlphaFoldDB" id="A0A917KY09"/>
<protein>
    <recommendedName>
        <fullName evidence="3">Integrase catalytic domain-containing protein</fullName>
    </recommendedName>
</protein>
<reference evidence="1" key="2">
    <citation type="submission" date="2020-09" db="EMBL/GenBank/DDBJ databases">
        <authorList>
            <person name="Sun Q."/>
            <person name="Zhou Y."/>
        </authorList>
    </citation>
    <scope>NUCLEOTIDE SEQUENCE</scope>
    <source>
        <strain evidence="1">CGMCC 1.3617</strain>
    </source>
</reference>
<accession>A0A917KY09</accession>
<evidence type="ECO:0000313" key="1">
    <source>
        <dbReference type="EMBL" id="GGJ35217.1"/>
    </source>
</evidence>